<dbReference type="InterPro" id="IPR012341">
    <property type="entry name" value="6hp_glycosidase-like_sf"/>
</dbReference>
<keyword evidence="5" id="KW-1185">Reference proteome</keyword>
<sequence length="116" mass="13650">MTTPNYRDPRVLRQQRHRVLNFYYPDCIDTRYGGYIAQLNEREGFVYDRQTKHLVATARTVHNFSVGTLIDGSVWCQTAAEHGLTFLSNHHWDDDNKGREDDERAEALHLRTKDEQ</sequence>
<dbReference type="Proteomes" id="UP000186914">
    <property type="component" value="Unassembled WGS sequence"/>
</dbReference>
<protein>
    <submittedName>
        <fullName evidence="4">N-acylglucosamine 2-epimerase (GlcNAc 2-epimerase)</fullName>
    </submittedName>
</protein>
<evidence type="ECO:0000256" key="1">
    <source>
        <dbReference type="ARBA" id="ARBA00008558"/>
    </source>
</evidence>
<dbReference type="OrthoDB" id="280630at2157"/>
<reference evidence="5" key="1">
    <citation type="submission" date="2017-01" db="EMBL/GenBank/DDBJ databases">
        <authorList>
            <person name="Varghese N."/>
            <person name="Submissions S."/>
        </authorList>
    </citation>
    <scope>NUCLEOTIDE SEQUENCE [LARGE SCALE GENOMIC DNA]</scope>
    <source>
        <strain evidence="5">CGMCC 1.7737</strain>
    </source>
</reference>
<dbReference type="InterPro" id="IPR010819">
    <property type="entry name" value="AGE/CE"/>
</dbReference>
<dbReference type="AlphaFoldDB" id="A0A1N7F2J1"/>
<dbReference type="InterPro" id="IPR008928">
    <property type="entry name" value="6-hairpin_glycosidase_sf"/>
</dbReference>
<accession>A0A1N7F2J1</accession>
<comment type="similarity">
    <text evidence="1">Belongs to the N-acylglucosamine 2-epimerase family.</text>
</comment>
<dbReference type="SUPFAM" id="SSF48208">
    <property type="entry name" value="Six-hairpin glycosidases"/>
    <property type="match status" value="1"/>
</dbReference>
<dbReference type="GO" id="GO:0016853">
    <property type="term" value="F:isomerase activity"/>
    <property type="evidence" value="ECO:0007669"/>
    <property type="project" value="UniProtKB-KW"/>
</dbReference>
<feature type="region of interest" description="Disordered" evidence="3">
    <location>
        <begin position="89"/>
        <end position="116"/>
    </location>
</feature>
<gene>
    <name evidence="4" type="ORF">SAMN05421858_4747</name>
</gene>
<keyword evidence="2" id="KW-0413">Isomerase</keyword>
<dbReference type="GO" id="GO:0005975">
    <property type="term" value="P:carbohydrate metabolic process"/>
    <property type="evidence" value="ECO:0007669"/>
    <property type="project" value="InterPro"/>
</dbReference>
<name>A0A1N7F2J1_9EURY</name>
<feature type="compositionally biased region" description="Basic and acidic residues" evidence="3">
    <location>
        <begin position="90"/>
        <end position="116"/>
    </location>
</feature>
<dbReference type="Pfam" id="PF07221">
    <property type="entry name" value="GlcNAc_2-epim"/>
    <property type="match status" value="1"/>
</dbReference>
<proteinExistence type="inferred from homology"/>
<evidence type="ECO:0000256" key="2">
    <source>
        <dbReference type="ARBA" id="ARBA00023235"/>
    </source>
</evidence>
<organism evidence="4 5">
    <name type="scientific">Haladaptatus litoreus</name>
    <dbReference type="NCBI Taxonomy" id="553468"/>
    <lineage>
        <taxon>Archaea</taxon>
        <taxon>Methanobacteriati</taxon>
        <taxon>Methanobacteriota</taxon>
        <taxon>Stenosarchaea group</taxon>
        <taxon>Halobacteria</taxon>
        <taxon>Halobacteriales</taxon>
        <taxon>Haladaptataceae</taxon>
        <taxon>Haladaptatus</taxon>
    </lineage>
</organism>
<evidence type="ECO:0000256" key="3">
    <source>
        <dbReference type="SAM" id="MobiDB-lite"/>
    </source>
</evidence>
<evidence type="ECO:0000313" key="4">
    <source>
        <dbReference type="EMBL" id="SIR94570.1"/>
    </source>
</evidence>
<dbReference type="Gene3D" id="1.50.10.10">
    <property type="match status" value="1"/>
</dbReference>
<dbReference type="EMBL" id="FTNO01000007">
    <property type="protein sequence ID" value="SIR94570.1"/>
    <property type="molecule type" value="Genomic_DNA"/>
</dbReference>
<evidence type="ECO:0000313" key="5">
    <source>
        <dbReference type="Proteomes" id="UP000186914"/>
    </source>
</evidence>